<evidence type="ECO:0000256" key="1">
    <source>
        <dbReference type="SAM" id="MobiDB-lite"/>
    </source>
</evidence>
<evidence type="ECO:0000259" key="2">
    <source>
        <dbReference type="Pfam" id="PF24852"/>
    </source>
</evidence>
<dbReference type="Proteomes" id="UP000766486">
    <property type="component" value="Unassembled WGS sequence"/>
</dbReference>
<protein>
    <recommendedName>
        <fullName evidence="2">DUF7726 domain-containing protein</fullName>
    </recommendedName>
</protein>
<sequence length="203" mass="22430">MPPTSAPAPLSDRDPNKPSNPKQQGTKRKSDNATSGEQRPSKTAKRATSKKADSDALLDTGDVTLPGEDTASVPVYDTCGEIRRKMRAILAKGVSQAALARTLSKMYPGSQGQVSPRNLGTFLKQKQRMHGNTSPAFYAGYVFFEKQRIKNGKPKTKTRQEMEEAHGKTGVNTDWSFKGGYLTLFKNEQAYPDKYGRMQITKR</sequence>
<comment type="caution">
    <text evidence="3">The sequence shown here is derived from an EMBL/GenBank/DDBJ whole genome shotgun (WGS) entry which is preliminary data.</text>
</comment>
<feature type="domain" description="DUF7726" evidence="2">
    <location>
        <begin position="73"/>
        <end position="153"/>
    </location>
</feature>
<organism evidence="3 4">
    <name type="scientific">Bionectria ochroleuca</name>
    <name type="common">Gliocladium roseum</name>
    <dbReference type="NCBI Taxonomy" id="29856"/>
    <lineage>
        <taxon>Eukaryota</taxon>
        <taxon>Fungi</taxon>
        <taxon>Dikarya</taxon>
        <taxon>Ascomycota</taxon>
        <taxon>Pezizomycotina</taxon>
        <taxon>Sordariomycetes</taxon>
        <taxon>Hypocreomycetidae</taxon>
        <taxon>Hypocreales</taxon>
        <taxon>Bionectriaceae</taxon>
        <taxon>Clonostachys</taxon>
    </lineage>
</organism>
<dbReference type="PANTHER" id="PTHR42339:SF1">
    <property type="entry name" value="HISTONE H1"/>
    <property type="match status" value="1"/>
</dbReference>
<reference evidence="3 4" key="1">
    <citation type="submission" date="2019-06" db="EMBL/GenBank/DDBJ databases">
        <authorList>
            <person name="Broberg M."/>
        </authorList>
    </citation>
    <scope>NUCLEOTIDE SEQUENCE [LARGE SCALE GENOMIC DNA]</scope>
</reference>
<evidence type="ECO:0000313" key="3">
    <source>
        <dbReference type="EMBL" id="VUC24638.1"/>
    </source>
</evidence>
<keyword evidence="4" id="KW-1185">Reference proteome</keyword>
<name>A0ABY6U211_BIOOC</name>
<feature type="region of interest" description="Disordered" evidence="1">
    <location>
        <begin position="1"/>
        <end position="69"/>
    </location>
</feature>
<evidence type="ECO:0000313" key="4">
    <source>
        <dbReference type="Proteomes" id="UP000766486"/>
    </source>
</evidence>
<dbReference type="PANTHER" id="PTHR42339">
    <property type="entry name" value="HISTONE H1"/>
    <property type="match status" value="1"/>
</dbReference>
<gene>
    <name evidence="3" type="ORF">CLO192961_LOCUS147945</name>
</gene>
<accession>A0ABY6U211</accession>
<proteinExistence type="predicted"/>
<dbReference type="Pfam" id="PF24852">
    <property type="entry name" value="DUF7726"/>
    <property type="match status" value="1"/>
</dbReference>
<dbReference type="EMBL" id="CABFNS010000722">
    <property type="protein sequence ID" value="VUC24638.1"/>
    <property type="molecule type" value="Genomic_DNA"/>
</dbReference>
<dbReference type="InterPro" id="IPR056143">
    <property type="entry name" value="DUF7726"/>
</dbReference>